<dbReference type="Proteomes" id="UP000185678">
    <property type="component" value="Unassembled WGS sequence"/>
</dbReference>
<gene>
    <name evidence="4" type="ORF">SAMN05421779_103292</name>
</gene>
<dbReference type="PANTHER" id="PTHR10655:SF17">
    <property type="entry name" value="LYSOPHOSPHOLIPASE-LIKE PROTEIN 1"/>
    <property type="match status" value="1"/>
</dbReference>
<dbReference type="SUPFAM" id="SSF53474">
    <property type="entry name" value="alpha/beta-Hydrolases"/>
    <property type="match status" value="1"/>
</dbReference>
<keyword evidence="5" id="KW-1185">Reference proteome</keyword>
<reference evidence="4 5" key="1">
    <citation type="submission" date="2017-01" db="EMBL/GenBank/DDBJ databases">
        <authorList>
            <person name="Mah S.A."/>
            <person name="Swanson W.J."/>
            <person name="Moy G.W."/>
            <person name="Vacquier V.D."/>
        </authorList>
    </citation>
    <scope>NUCLEOTIDE SEQUENCE [LARGE SCALE GENOMIC DNA]</scope>
    <source>
        <strain evidence="4 5">DSM 11589</strain>
    </source>
</reference>
<dbReference type="Gene3D" id="3.40.50.1820">
    <property type="entry name" value="alpha/beta hydrolase"/>
    <property type="match status" value="1"/>
</dbReference>
<dbReference type="Pfam" id="PF02230">
    <property type="entry name" value="Abhydrolase_2"/>
    <property type="match status" value="1"/>
</dbReference>
<dbReference type="InterPro" id="IPR050565">
    <property type="entry name" value="LYPA1-2/EST-like"/>
</dbReference>
<evidence type="ECO:0000313" key="5">
    <source>
        <dbReference type="Proteomes" id="UP000185678"/>
    </source>
</evidence>
<protein>
    <submittedName>
        <fullName evidence="4">Phospholipase/carboxylesterase</fullName>
    </submittedName>
</protein>
<accession>A0A1N7LFA9</accession>
<dbReference type="RefSeq" id="WP_076399906.1">
    <property type="nucleotide sequence ID" value="NZ_FTOA01000003.1"/>
</dbReference>
<dbReference type="InterPro" id="IPR003140">
    <property type="entry name" value="PLipase/COase/thioEstase"/>
</dbReference>
<dbReference type="GO" id="GO:0016787">
    <property type="term" value="F:hydrolase activity"/>
    <property type="evidence" value="ECO:0007669"/>
    <property type="project" value="UniProtKB-KW"/>
</dbReference>
<evidence type="ECO:0000256" key="2">
    <source>
        <dbReference type="ARBA" id="ARBA00022801"/>
    </source>
</evidence>
<proteinExistence type="inferred from homology"/>
<dbReference type="PANTHER" id="PTHR10655">
    <property type="entry name" value="LYSOPHOSPHOLIPASE-RELATED"/>
    <property type="match status" value="1"/>
</dbReference>
<name>A0A1N7LFA9_9PROT</name>
<evidence type="ECO:0000313" key="4">
    <source>
        <dbReference type="EMBL" id="SIS72484.1"/>
    </source>
</evidence>
<comment type="similarity">
    <text evidence="1">Belongs to the AB hydrolase superfamily. AB hydrolase 2 family.</text>
</comment>
<feature type="domain" description="Phospholipase/carboxylesterase/thioesterase" evidence="3">
    <location>
        <begin position="19"/>
        <end position="228"/>
    </location>
</feature>
<dbReference type="AlphaFoldDB" id="A0A1N7LFA9"/>
<dbReference type="EMBL" id="FTOA01000003">
    <property type="protein sequence ID" value="SIS72484.1"/>
    <property type="molecule type" value="Genomic_DNA"/>
</dbReference>
<sequence length="233" mass="25080">MTTPSFCLNGPSRPAASGQTDSAVVFLHGYGADGNDLISLAPYFARQLPNTAFHAPDAPEECEISAFGRQWFSLNDYDPELLRRNPHTFAAAMDTLYSGTAQAADRLNQYLEELCTAYQIGHQKLALIAFSQGSMMALHVALRHAEPVAGVVTFSGALTGASRLAAEITARPPVLLVHGEQDDILPVRALALVEDALTAAAVPHDVLRRPRLGHGIDEVGVERAIAFLTPRLR</sequence>
<keyword evidence="2" id="KW-0378">Hydrolase</keyword>
<evidence type="ECO:0000256" key="1">
    <source>
        <dbReference type="ARBA" id="ARBA00006499"/>
    </source>
</evidence>
<dbReference type="InterPro" id="IPR029058">
    <property type="entry name" value="AB_hydrolase_fold"/>
</dbReference>
<dbReference type="STRING" id="80876.SAMN05421779_103292"/>
<organism evidence="4 5">
    <name type="scientific">Insolitispirillum peregrinum</name>
    <dbReference type="NCBI Taxonomy" id="80876"/>
    <lineage>
        <taxon>Bacteria</taxon>
        <taxon>Pseudomonadati</taxon>
        <taxon>Pseudomonadota</taxon>
        <taxon>Alphaproteobacteria</taxon>
        <taxon>Rhodospirillales</taxon>
        <taxon>Novispirillaceae</taxon>
        <taxon>Insolitispirillum</taxon>
    </lineage>
</organism>
<evidence type="ECO:0000259" key="3">
    <source>
        <dbReference type="Pfam" id="PF02230"/>
    </source>
</evidence>